<dbReference type="AlphaFoldDB" id="A0A0F8ZX03"/>
<protein>
    <recommendedName>
        <fullName evidence="2">DUF559 domain-containing protein</fullName>
    </recommendedName>
</protein>
<evidence type="ECO:0008006" key="2">
    <source>
        <dbReference type="Google" id="ProtNLM"/>
    </source>
</evidence>
<evidence type="ECO:0000313" key="1">
    <source>
        <dbReference type="EMBL" id="KKK70939.1"/>
    </source>
</evidence>
<organism evidence="1">
    <name type="scientific">marine sediment metagenome</name>
    <dbReference type="NCBI Taxonomy" id="412755"/>
    <lineage>
        <taxon>unclassified sequences</taxon>
        <taxon>metagenomes</taxon>
        <taxon>ecological metagenomes</taxon>
    </lineage>
</organism>
<dbReference type="EMBL" id="LAZR01057956">
    <property type="protein sequence ID" value="KKK70939.1"/>
    <property type="molecule type" value="Genomic_DNA"/>
</dbReference>
<comment type="caution">
    <text evidence="1">The sequence shown here is derived from an EMBL/GenBank/DDBJ whole genome shotgun (WGS) entry which is preliminary data.</text>
</comment>
<name>A0A0F8ZX03_9ZZZZ</name>
<proteinExistence type="predicted"/>
<sequence>MSPASLVSKSEDYTIQGSKATDIEWRVAMVLERLGLDFKYQYPLEGGRTKRGGIVLDFLVLTDPLRTPLDIRGDYWHQPRQRVDDDLGLALAMSRGRFAEPVIIYGGELQTMEQAYSTVKRKMRV</sequence>
<reference evidence="1" key="1">
    <citation type="journal article" date="2015" name="Nature">
        <title>Complex archaea that bridge the gap between prokaryotes and eukaryotes.</title>
        <authorList>
            <person name="Spang A."/>
            <person name="Saw J.H."/>
            <person name="Jorgensen S.L."/>
            <person name="Zaremba-Niedzwiedzka K."/>
            <person name="Martijn J."/>
            <person name="Lind A.E."/>
            <person name="van Eijk R."/>
            <person name="Schleper C."/>
            <person name="Guy L."/>
            <person name="Ettema T.J."/>
        </authorList>
    </citation>
    <scope>NUCLEOTIDE SEQUENCE</scope>
</reference>
<dbReference type="Gene3D" id="3.40.960.10">
    <property type="entry name" value="VSR Endonuclease"/>
    <property type="match status" value="1"/>
</dbReference>
<accession>A0A0F8ZX03</accession>
<gene>
    <name evidence="1" type="ORF">LCGC14_2918950</name>
</gene>